<accession>A0ABY8G6Y0</accession>
<dbReference type="SUPFAM" id="SSF81853">
    <property type="entry name" value="Family 10 polysaccharide lyase"/>
    <property type="match status" value="1"/>
</dbReference>
<dbReference type="Gene3D" id="1.50.10.20">
    <property type="match status" value="1"/>
</dbReference>
<name>A0ABY8G6Y0_9GAMM</name>
<organism evidence="2 3">
    <name type="scientific">Dickeya lacustris</name>
    <dbReference type="NCBI Taxonomy" id="2259638"/>
    <lineage>
        <taxon>Bacteria</taxon>
        <taxon>Pseudomonadati</taxon>
        <taxon>Pseudomonadota</taxon>
        <taxon>Gammaproteobacteria</taxon>
        <taxon>Enterobacterales</taxon>
        <taxon>Pectobacteriaceae</taxon>
        <taxon>Dickeya</taxon>
    </lineage>
</organism>
<sequence length="460" mass="49518">MSYRYSRLSLLSLGLLAGLSGAMVTATPALAATAGCNKSCVDYLRDNEQARPLTSALIASISDASLRTQFTTYLNASASARSADKAALAAERKGMTSFPAPRGSAKGNLSTMPLNQSAAYYQSDDALKIAQEIMSYQIPSGGWGKNMARTGVVRAKGESYIVDELDASESGSWRYVGTVDNGATTTELRYLAKVQAARASGAEVAKIQDSIVRGVKYLLNAQYPNGGWPQVYPLAGWYNDAITLNDDAMLRVVKLLNEIGSASNSDFKFLDNATRVSAQQQATKGINWLLNNQVKVSGKLTIWGQQHDMLTQLPTAARAFEMAALSSSESAQITLFLMSLQSPSVQVRRAVYAAADFFNATQIKGQSWSNGKLSSAPNGVLWARFYDLAAYTPDASNVAKRAQVLFGDRPEPHDSSAFGLVFSSITSVSTERLTGYAQYNSTGQNVLNTFATWSQSNPRP</sequence>
<evidence type="ECO:0000256" key="1">
    <source>
        <dbReference type="SAM" id="SignalP"/>
    </source>
</evidence>
<evidence type="ECO:0000313" key="3">
    <source>
        <dbReference type="Proteomes" id="UP001219630"/>
    </source>
</evidence>
<dbReference type="GO" id="GO:0030570">
    <property type="term" value="F:pectate lyase activity"/>
    <property type="evidence" value="ECO:0007669"/>
    <property type="project" value="UniProtKB-EC"/>
</dbReference>
<dbReference type="Proteomes" id="UP001219630">
    <property type="component" value="Chromosome"/>
</dbReference>
<reference evidence="2 3" key="1">
    <citation type="submission" date="2022-12" db="EMBL/GenBank/DDBJ databases">
        <title>Complete genome sequencing of Dickeya lacustris type strain LMG30899.</title>
        <authorList>
            <person name="Dobhal S."/>
            <person name="Arizala D."/>
            <person name="Arif M."/>
        </authorList>
    </citation>
    <scope>NUCLEOTIDE SEQUENCE [LARGE SCALE GENOMIC DNA]</scope>
    <source>
        <strain evidence="2 3">LMG30899</strain>
    </source>
</reference>
<dbReference type="InterPro" id="IPR012669">
    <property type="entry name" value="Pectate_lyase"/>
</dbReference>
<dbReference type="RefSeq" id="WP_164513008.1">
    <property type="nucleotide sequence ID" value="NZ_CP114280.1"/>
</dbReference>
<protein>
    <submittedName>
        <fullName evidence="2">Pectate lyase</fullName>
        <ecNumber evidence="2">4.2.2.2</ecNumber>
    </submittedName>
</protein>
<keyword evidence="3" id="KW-1185">Reference proteome</keyword>
<dbReference type="Pfam" id="PF09492">
    <property type="entry name" value="Pec_lyase"/>
    <property type="match status" value="1"/>
</dbReference>
<dbReference type="NCBIfam" id="TIGR02474">
    <property type="entry name" value="pec_lyase"/>
    <property type="match status" value="1"/>
</dbReference>
<dbReference type="EC" id="4.2.2.2" evidence="2"/>
<evidence type="ECO:0000313" key="2">
    <source>
        <dbReference type="EMBL" id="WFN55714.1"/>
    </source>
</evidence>
<feature type="signal peptide" evidence="1">
    <location>
        <begin position="1"/>
        <end position="31"/>
    </location>
</feature>
<dbReference type="EMBL" id="CP114280">
    <property type="protein sequence ID" value="WFN55714.1"/>
    <property type="molecule type" value="Genomic_DNA"/>
</dbReference>
<proteinExistence type="predicted"/>
<gene>
    <name evidence="2" type="primary">pelA</name>
    <name evidence="2" type="ORF">O1Q98_19455</name>
</gene>
<keyword evidence="1" id="KW-0732">Signal</keyword>
<keyword evidence="2" id="KW-0456">Lyase</keyword>
<feature type="chain" id="PRO_5047549174" evidence="1">
    <location>
        <begin position="32"/>
        <end position="460"/>
    </location>
</feature>